<evidence type="ECO:0000313" key="8">
    <source>
        <dbReference type="Proteomes" id="UP000618094"/>
    </source>
</evidence>
<feature type="transmembrane region" description="Helical" evidence="6">
    <location>
        <begin position="113"/>
        <end position="133"/>
    </location>
</feature>
<dbReference type="Proteomes" id="UP000618094">
    <property type="component" value="Unassembled WGS sequence"/>
</dbReference>
<protein>
    <submittedName>
        <fullName evidence="7">Uncharacterized protein</fullName>
    </submittedName>
</protein>
<evidence type="ECO:0000256" key="6">
    <source>
        <dbReference type="SAM" id="Phobius"/>
    </source>
</evidence>
<dbReference type="InterPro" id="IPR018385">
    <property type="entry name" value="C4_dicarb_anaerob_car-like"/>
</dbReference>
<comment type="subcellular location">
    <subcellularLocation>
        <location evidence="1">Cell membrane</location>
        <topology evidence="1">Multi-pass membrane protein</topology>
    </subcellularLocation>
</comment>
<name>A0A8H9KFX6_LACHE</name>
<sequence length="270" mass="29679">MITKPNGEKDKAPATQATLKKYKVNIAVKKFKDGTIYKPVAIPNSYERINLKKSNLWQAIVQFFTSQVQGIGQSVDIIAFVLILGGCIGVVHANGAINSGMQALSKRIKGKQVLLIVLVMGLISLGGTTFGLAEETMAMYPILIPVFLIAGYDTMTVLGTIFLGTSIGTMVSTINPFSTIIASNTAGVNFARALPLRITMWVICTVVGILYVIFYAEKVRKDPTKSFVYDQYEQNREKYLSGADIEKTGKFTWKQKLTLIIFTVAFIVMI</sequence>
<evidence type="ECO:0000313" key="7">
    <source>
        <dbReference type="EMBL" id="GFO98570.1"/>
    </source>
</evidence>
<dbReference type="Pfam" id="PF03606">
    <property type="entry name" value="DcuC"/>
    <property type="match status" value="1"/>
</dbReference>
<reference evidence="7" key="1">
    <citation type="submission" date="2020-07" db="EMBL/GenBank/DDBJ databases">
        <title>Draft genome sequence of Lactobacillus helveticus strain H-8.</title>
        <authorList>
            <person name="Endo A."/>
            <person name="Maeno S."/>
            <person name="Kido Y."/>
        </authorList>
    </citation>
    <scope>NUCLEOTIDE SEQUENCE</scope>
    <source>
        <strain evidence="7">H-8</strain>
    </source>
</reference>
<keyword evidence="4 6" id="KW-1133">Transmembrane helix</keyword>
<dbReference type="PANTHER" id="PTHR43652">
    <property type="entry name" value="BASIC AMINO ACID ANTIPORTER YFCC-RELATED"/>
    <property type="match status" value="1"/>
</dbReference>
<dbReference type="PANTHER" id="PTHR43652:SF6">
    <property type="entry name" value="ARGININE REPRESSOR"/>
    <property type="match status" value="1"/>
</dbReference>
<evidence type="ECO:0000256" key="4">
    <source>
        <dbReference type="ARBA" id="ARBA00022989"/>
    </source>
</evidence>
<dbReference type="EMBL" id="BLYO01000071">
    <property type="protein sequence ID" value="GFO98570.1"/>
    <property type="molecule type" value="Genomic_DNA"/>
</dbReference>
<evidence type="ECO:0000256" key="2">
    <source>
        <dbReference type="ARBA" id="ARBA00022475"/>
    </source>
</evidence>
<feature type="transmembrane region" description="Helical" evidence="6">
    <location>
        <begin position="174"/>
        <end position="192"/>
    </location>
</feature>
<gene>
    <name evidence="7" type="ORF">LHEH8_03260</name>
</gene>
<dbReference type="AlphaFoldDB" id="A0A8H9KFX6"/>
<feature type="transmembrane region" description="Helical" evidence="6">
    <location>
        <begin position="77"/>
        <end position="101"/>
    </location>
</feature>
<keyword evidence="3 6" id="KW-0812">Transmembrane</keyword>
<proteinExistence type="predicted"/>
<feature type="transmembrane region" description="Helical" evidence="6">
    <location>
        <begin position="139"/>
        <end position="162"/>
    </location>
</feature>
<dbReference type="GO" id="GO:0005886">
    <property type="term" value="C:plasma membrane"/>
    <property type="evidence" value="ECO:0007669"/>
    <property type="project" value="UniProtKB-SubCell"/>
</dbReference>
<evidence type="ECO:0000256" key="3">
    <source>
        <dbReference type="ARBA" id="ARBA00022692"/>
    </source>
</evidence>
<accession>A0A8H9KFX6</accession>
<organism evidence="7 8">
    <name type="scientific">Lactobacillus helveticus</name>
    <name type="common">Lactobacillus suntoryeus</name>
    <dbReference type="NCBI Taxonomy" id="1587"/>
    <lineage>
        <taxon>Bacteria</taxon>
        <taxon>Bacillati</taxon>
        <taxon>Bacillota</taxon>
        <taxon>Bacilli</taxon>
        <taxon>Lactobacillales</taxon>
        <taxon>Lactobacillaceae</taxon>
        <taxon>Lactobacillus</taxon>
    </lineage>
</organism>
<keyword evidence="2" id="KW-1003">Cell membrane</keyword>
<evidence type="ECO:0000256" key="1">
    <source>
        <dbReference type="ARBA" id="ARBA00004651"/>
    </source>
</evidence>
<comment type="caution">
    <text evidence="7">The sequence shown here is derived from an EMBL/GenBank/DDBJ whole genome shotgun (WGS) entry which is preliminary data.</text>
</comment>
<evidence type="ECO:0000256" key="5">
    <source>
        <dbReference type="ARBA" id="ARBA00023136"/>
    </source>
</evidence>
<feature type="transmembrane region" description="Helical" evidence="6">
    <location>
        <begin position="198"/>
        <end position="216"/>
    </location>
</feature>
<dbReference type="InterPro" id="IPR051679">
    <property type="entry name" value="DASS-Related_Transporters"/>
</dbReference>
<keyword evidence="5 6" id="KW-0472">Membrane</keyword>